<keyword evidence="1" id="KW-0472">Membrane</keyword>
<sequence>MFDKSIDKTERTFYCIKCEIQKEEVEHHSAGTLARLPLIILFIELLFMSVLEYTHNYNTYKLTECQLNSSNSAHFHDI</sequence>
<organism evidence="2">
    <name type="scientific">Siphoviridae sp. ctP0x5</name>
    <dbReference type="NCBI Taxonomy" id="2827863"/>
    <lineage>
        <taxon>Viruses</taxon>
        <taxon>Duplodnaviria</taxon>
        <taxon>Heunggongvirae</taxon>
        <taxon>Uroviricota</taxon>
        <taxon>Caudoviricetes</taxon>
    </lineage>
</organism>
<name>A0A8S5TF72_9CAUD</name>
<keyword evidence="1" id="KW-0812">Transmembrane</keyword>
<dbReference type="EMBL" id="BK032818">
    <property type="protein sequence ID" value="DAF61965.1"/>
    <property type="molecule type" value="Genomic_DNA"/>
</dbReference>
<feature type="transmembrane region" description="Helical" evidence="1">
    <location>
        <begin position="33"/>
        <end position="51"/>
    </location>
</feature>
<reference evidence="2" key="1">
    <citation type="journal article" date="2021" name="Proc. Natl. Acad. Sci. U.S.A.">
        <title>A Catalog of Tens of Thousands of Viruses from Human Metagenomes Reveals Hidden Associations with Chronic Diseases.</title>
        <authorList>
            <person name="Tisza M.J."/>
            <person name="Buck C.B."/>
        </authorList>
    </citation>
    <scope>NUCLEOTIDE SEQUENCE</scope>
    <source>
        <strain evidence="2">CtP0x5</strain>
    </source>
</reference>
<evidence type="ECO:0000313" key="2">
    <source>
        <dbReference type="EMBL" id="DAF61965.1"/>
    </source>
</evidence>
<protein>
    <submittedName>
        <fullName evidence="2">Uncharacterized protein</fullName>
    </submittedName>
</protein>
<proteinExistence type="predicted"/>
<evidence type="ECO:0000256" key="1">
    <source>
        <dbReference type="SAM" id="Phobius"/>
    </source>
</evidence>
<accession>A0A8S5TF72</accession>
<keyword evidence="1" id="KW-1133">Transmembrane helix</keyword>